<keyword evidence="1" id="KW-0812">Transmembrane</keyword>
<keyword evidence="3" id="KW-1185">Reference proteome</keyword>
<gene>
    <name evidence="2" type="ORF">EDM56_18320</name>
</gene>
<feature type="transmembrane region" description="Helical" evidence="1">
    <location>
        <begin position="74"/>
        <end position="97"/>
    </location>
</feature>
<dbReference type="PANTHER" id="PTHR37692:SF1">
    <property type="entry name" value="DUF420 DOMAIN-CONTAINING PROTEIN"/>
    <property type="match status" value="1"/>
</dbReference>
<dbReference type="EMBL" id="RHHQ01000013">
    <property type="protein sequence ID" value="RNB85953.1"/>
    <property type="molecule type" value="Genomic_DNA"/>
</dbReference>
<organism evidence="2 3">
    <name type="scientific">Brevibacillus fluminis</name>
    <dbReference type="NCBI Taxonomy" id="511487"/>
    <lineage>
        <taxon>Bacteria</taxon>
        <taxon>Bacillati</taxon>
        <taxon>Bacillota</taxon>
        <taxon>Bacilli</taxon>
        <taxon>Bacillales</taxon>
        <taxon>Paenibacillaceae</taxon>
        <taxon>Brevibacillus</taxon>
    </lineage>
</organism>
<keyword evidence="1" id="KW-1133">Transmembrane helix</keyword>
<name>A0A3M8DD67_9BACL</name>
<evidence type="ECO:0000313" key="3">
    <source>
        <dbReference type="Proteomes" id="UP000271031"/>
    </source>
</evidence>
<dbReference type="Pfam" id="PF04238">
    <property type="entry name" value="DUF420"/>
    <property type="match status" value="1"/>
</dbReference>
<dbReference type="InterPro" id="IPR007352">
    <property type="entry name" value="DUF420"/>
</dbReference>
<dbReference type="RefSeq" id="WP_122919365.1">
    <property type="nucleotide sequence ID" value="NZ_RHHQ01000013.1"/>
</dbReference>
<dbReference type="AlphaFoldDB" id="A0A3M8DD67"/>
<feature type="transmembrane region" description="Helical" evidence="1">
    <location>
        <begin position="118"/>
        <end position="137"/>
    </location>
</feature>
<comment type="caution">
    <text evidence="2">The sequence shown here is derived from an EMBL/GenBank/DDBJ whole genome shotgun (WGS) entry which is preliminary data.</text>
</comment>
<dbReference type="PANTHER" id="PTHR37692">
    <property type="entry name" value="HYPOTHETICAL MEMBRANE SPANNING PROTEIN"/>
    <property type="match status" value="1"/>
</dbReference>
<proteinExistence type="predicted"/>
<feature type="transmembrane region" description="Helical" evidence="1">
    <location>
        <begin position="38"/>
        <end position="54"/>
    </location>
</feature>
<evidence type="ECO:0000256" key="1">
    <source>
        <dbReference type="SAM" id="Phobius"/>
    </source>
</evidence>
<sequence length="152" mass="16791">MVTILPTISTSFIVLSAICVAIGWYYVKKKNLDAHRKWMVVGGICASIFFITYVSRTAFVGNTLFGGPAEIKMIYQIFLVFHIILATVAAVMGIITFMHAYKNRIAKHKKIGPWTASIWFATAITGVTVYTLLYVIYPGGTTSSVIKVILGF</sequence>
<dbReference type="OrthoDB" id="2375575at2"/>
<keyword evidence="1" id="KW-0472">Membrane</keyword>
<accession>A0A3M8DD67</accession>
<reference evidence="2 3" key="1">
    <citation type="submission" date="2018-10" db="EMBL/GenBank/DDBJ databases">
        <title>Phylogenomics of Brevibacillus.</title>
        <authorList>
            <person name="Dunlap C."/>
        </authorList>
    </citation>
    <scope>NUCLEOTIDE SEQUENCE [LARGE SCALE GENOMIC DNA]</scope>
    <source>
        <strain evidence="2 3">JCM 15716</strain>
    </source>
</reference>
<protein>
    <submittedName>
        <fullName evidence="2">DUF420 domain-containing protein</fullName>
    </submittedName>
</protein>
<feature type="transmembrane region" description="Helical" evidence="1">
    <location>
        <begin position="6"/>
        <end position="26"/>
    </location>
</feature>
<evidence type="ECO:0000313" key="2">
    <source>
        <dbReference type="EMBL" id="RNB85953.1"/>
    </source>
</evidence>
<dbReference type="Proteomes" id="UP000271031">
    <property type="component" value="Unassembled WGS sequence"/>
</dbReference>